<feature type="signal peptide" evidence="2">
    <location>
        <begin position="1"/>
        <end position="16"/>
    </location>
</feature>
<gene>
    <name evidence="3" type="ORF">FVE85_9426</name>
</gene>
<feature type="chain" id="PRO_5023917083" evidence="2">
    <location>
        <begin position="17"/>
        <end position="165"/>
    </location>
</feature>
<protein>
    <submittedName>
        <fullName evidence="3">Uncharacterized protein</fullName>
    </submittedName>
</protein>
<keyword evidence="1" id="KW-1133">Transmembrane helix</keyword>
<sequence length="165" mass="17910">MLKLALALLCIAGTSTLWKPAAGSDAWPLQPIRRNVSWARVVEAFERQESGESCMALTDSECAAICVPRDQGLSAFACGDWFTASTCCNGTEVEQLPSGDFFVCYCDDTGVTGAGIAVIVCSVLVGLGIVALVTWYVLHRKRRARKKAKEEFQIAVDEALDYLPR</sequence>
<reference evidence="4" key="1">
    <citation type="journal article" date="2019" name="Nat. Commun.">
        <title>Expansion of phycobilisome linker gene families in mesophilic red algae.</title>
        <authorList>
            <person name="Lee J."/>
            <person name="Kim D."/>
            <person name="Bhattacharya D."/>
            <person name="Yoon H.S."/>
        </authorList>
    </citation>
    <scope>NUCLEOTIDE SEQUENCE [LARGE SCALE GENOMIC DNA]</scope>
    <source>
        <strain evidence="4">CCMP 1328</strain>
    </source>
</reference>
<keyword evidence="1" id="KW-0812">Transmembrane</keyword>
<proteinExistence type="predicted"/>
<dbReference type="EMBL" id="VRMN01000036">
    <property type="protein sequence ID" value="KAA8490278.1"/>
    <property type="molecule type" value="Genomic_DNA"/>
</dbReference>
<feature type="transmembrane region" description="Helical" evidence="1">
    <location>
        <begin position="114"/>
        <end position="138"/>
    </location>
</feature>
<organism evidence="3 4">
    <name type="scientific">Porphyridium purpureum</name>
    <name type="common">Red alga</name>
    <name type="synonym">Porphyridium cruentum</name>
    <dbReference type="NCBI Taxonomy" id="35688"/>
    <lineage>
        <taxon>Eukaryota</taxon>
        <taxon>Rhodophyta</taxon>
        <taxon>Bangiophyceae</taxon>
        <taxon>Porphyridiales</taxon>
        <taxon>Porphyridiaceae</taxon>
        <taxon>Porphyridium</taxon>
    </lineage>
</organism>
<name>A0A5J4YG75_PORPP</name>
<dbReference type="Proteomes" id="UP000324585">
    <property type="component" value="Unassembled WGS sequence"/>
</dbReference>
<comment type="caution">
    <text evidence="3">The sequence shown here is derived from an EMBL/GenBank/DDBJ whole genome shotgun (WGS) entry which is preliminary data.</text>
</comment>
<dbReference type="AlphaFoldDB" id="A0A5J4YG75"/>
<keyword evidence="2" id="KW-0732">Signal</keyword>
<evidence type="ECO:0000256" key="2">
    <source>
        <dbReference type="SAM" id="SignalP"/>
    </source>
</evidence>
<keyword evidence="4" id="KW-1185">Reference proteome</keyword>
<evidence type="ECO:0000256" key="1">
    <source>
        <dbReference type="SAM" id="Phobius"/>
    </source>
</evidence>
<evidence type="ECO:0000313" key="3">
    <source>
        <dbReference type="EMBL" id="KAA8490278.1"/>
    </source>
</evidence>
<evidence type="ECO:0000313" key="4">
    <source>
        <dbReference type="Proteomes" id="UP000324585"/>
    </source>
</evidence>
<keyword evidence="1" id="KW-0472">Membrane</keyword>
<accession>A0A5J4YG75</accession>